<dbReference type="EMBL" id="FNIV01000003">
    <property type="protein sequence ID" value="SDO02744.1"/>
    <property type="molecule type" value="Genomic_DNA"/>
</dbReference>
<evidence type="ECO:0000313" key="3">
    <source>
        <dbReference type="Proteomes" id="UP000199075"/>
    </source>
</evidence>
<name>A0A1H0G7E4_9GAMM</name>
<dbReference type="Proteomes" id="UP000199075">
    <property type="component" value="Unassembled WGS sequence"/>
</dbReference>
<dbReference type="RefSeq" id="WP_089677409.1">
    <property type="nucleotide sequence ID" value="NZ_FNIV01000003.1"/>
</dbReference>
<keyword evidence="3" id="KW-1185">Reference proteome</keyword>
<dbReference type="OrthoDB" id="2080979at2"/>
<proteinExistence type="predicted"/>
<feature type="domain" description="Shedu protein SduA C-terminal" evidence="1">
    <location>
        <begin position="25"/>
        <end position="172"/>
    </location>
</feature>
<dbReference type="InterPro" id="IPR025359">
    <property type="entry name" value="SduA_C"/>
</dbReference>
<organism evidence="2 3">
    <name type="scientific">Halomonas shengliensis</name>
    <dbReference type="NCBI Taxonomy" id="419597"/>
    <lineage>
        <taxon>Bacteria</taxon>
        <taxon>Pseudomonadati</taxon>
        <taxon>Pseudomonadota</taxon>
        <taxon>Gammaproteobacteria</taxon>
        <taxon>Oceanospirillales</taxon>
        <taxon>Halomonadaceae</taxon>
        <taxon>Halomonas</taxon>
    </lineage>
</organism>
<dbReference type="AlphaFoldDB" id="A0A1H0G7E4"/>
<accession>A0A1H0G7E4</accession>
<evidence type="ECO:0000259" key="1">
    <source>
        <dbReference type="Pfam" id="PF14082"/>
    </source>
</evidence>
<reference evidence="3" key="1">
    <citation type="submission" date="2016-10" db="EMBL/GenBank/DDBJ databases">
        <authorList>
            <person name="Varghese N."/>
            <person name="Submissions S."/>
        </authorList>
    </citation>
    <scope>NUCLEOTIDE SEQUENCE [LARGE SCALE GENOMIC DNA]</scope>
    <source>
        <strain evidence="3">CGMCC 1.6444</strain>
    </source>
</reference>
<protein>
    <recommendedName>
        <fullName evidence="1">Shedu protein SduA C-terminal domain-containing protein</fullName>
    </recommendedName>
</protein>
<dbReference type="Pfam" id="PF14082">
    <property type="entry name" value="SduA_C"/>
    <property type="match status" value="1"/>
</dbReference>
<sequence length="398" mass="45615">MNSAQLCTLIENGIEEFSGLVHADEPEQKFQRFFEENITLFQALGYSNAIPHPIIESRTQGKYIPDFIVQRDDGLWQLLELKRPNTKVLKNSARRDAWYAEMQGYLSQCMDYIDQLRDQSVCARFERRYGVTMHQGFPATIIAGQSEYLNQLQVTRMLDRFKANLSLATFDQALVSMQAWYSGKYPQAEHWSGFTIALLYQLDPFNIENGCVFDVGWEKGRNRISLRRKSEEVLELRILDNNGLSMSHDFISPDRAVGRSVPLMISAFPVNDILRIVLEADGLQIVDIRSSIMDVDLPMPSPSILGNDFEESGSACFVNGMFMTRTPTLSMSEREKLRGYMRENLYNYRGGRDKTIKGVRFSPSQFMYSEGHPYFDPGQKLSTNMVQRNDDCRPTACS</sequence>
<gene>
    <name evidence="2" type="ORF">SAMN04487957_10398</name>
</gene>
<evidence type="ECO:0000313" key="2">
    <source>
        <dbReference type="EMBL" id="SDO02744.1"/>
    </source>
</evidence>